<dbReference type="RefSeq" id="WP_264748713.1">
    <property type="nucleotide sequence ID" value="NZ_JAPDHW010000002.1"/>
</dbReference>
<dbReference type="EMBL" id="JAPDHW010000002">
    <property type="protein sequence ID" value="MCW3167450.1"/>
    <property type="molecule type" value="Genomic_DNA"/>
</dbReference>
<dbReference type="NCBIfam" id="TIGR01200">
    <property type="entry name" value="GLPGLI"/>
    <property type="match status" value="1"/>
</dbReference>
<dbReference type="InterPro" id="IPR005901">
    <property type="entry name" value="GLPGLI"/>
</dbReference>
<evidence type="ECO:0000313" key="2">
    <source>
        <dbReference type="Proteomes" id="UP001163731"/>
    </source>
</evidence>
<proteinExistence type="predicted"/>
<protein>
    <submittedName>
        <fullName evidence="1">GLPGLI family protein</fullName>
    </submittedName>
</protein>
<reference evidence="1" key="1">
    <citation type="submission" date="2022-10" db="EMBL/GenBank/DDBJ databases">
        <title>Chryseobacterium babae sp. nov. isolated from the gut of the beetle Oryctes rhinoceros, and Chryseobacterium kimseyorum sp. nov., isolated from a stick insect rearing cage.</title>
        <authorList>
            <person name="Shelomi M."/>
            <person name="Han C.-J."/>
            <person name="Chen W.-M."/>
            <person name="Chen H.-K."/>
            <person name="Liaw S.-J."/>
            <person name="Muhle E."/>
            <person name="Clermont D."/>
        </authorList>
    </citation>
    <scope>NUCLEOTIDE SEQUENCE</scope>
    <source>
        <strain evidence="1">09-1422</strain>
    </source>
</reference>
<evidence type="ECO:0000313" key="1">
    <source>
        <dbReference type="EMBL" id="MCW3167450.1"/>
    </source>
</evidence>
<accession>A0ABT3HUS2</accession>
<sequence length="275" mass="32425">MKIVMLIFLSFGNLVLSQNHRFIYEVESKKDSTENTVTKEFYHLDIFSDDIKYYGRAYYEADSLIKNNIGFSANSSPTLTDIIVRKADNEYDQYEWLQYDVLKTSQKVSQKWILTDEKKTFQDHLVQKAETNWGGRKWTAWFSPEIPFQYGPYKFHGLPGLIMEISDSQNNYVFKLVKSGKLSETQKKISFDHIFKIGVPVNREKYIKAKLTYFNDPLSFVKNGDIELMDGNWALLQDGTKLTKDNFREVRQRQQKNIRKYNNPLELDKIVNYPK</sequence>
<name>A0ABT3HUS2_9FLAO</name>
<organism evidence="1 2">
    <name type="scientific">Chryseobacterium kimseyorum</name>
    <dbReference type="NCBI Taxonomy" id="2984028"/>
    <lineage>
        <taxon>Bacteria</taxon>
        <taxon>Pseudomonadati</taxon>
        <taxon>Bacteroidota</taxon>
        <taxon>Flavobacteriia</taxon>
        <taxon>Flavobacteriales</taxon>
        <taxon>Weeksellaceae</taxon>
        <taxon>Chryseobacterium group</taxon>
        <taxon>Chryseobacterium</taxon>
    </lineage>
</organism>
<comment type="caution">
    <text evidence="1">The sequence shown here is derived from an EMBL/GenBank/DDBJ whole genome shotgun (WGS) entry which is preliminary data.</text>
</comment>
<dbReference type="Pfam" id="PF09697">
    <property type="entry name" value="Porph_ging"/>
    <property type="match status" value="1"/>
</dbReference>
<keyword evidence="2" id="KW-1185">Reference proteome</keyword>
<gene>
    <name evidence="1" type="ORF">OMO38_02810</name>
</gene>
<dbReference type="Proteomes" id="UP001163731">
    <property type="component" value="Unassembled WGS sequence"/>
</dbReference>